<dbReference type="EMBL" id="CP013234">
    <property type="protein sequence ID" value="AMP06041.1"/>
    <property type="molecule type" value="Genomic_DNA"/>
</dbReference>
<dbReference type="InterPro" id="IPR015424">
    <property type="entry name" value="PyrdxlP-dep_Trfase"/>
</dbReference>
<protein>
    <submittedName>
        <fullName evidence="7">Bacterial regulatory s, gntR family protein</fullName>
    </submittedName>
</protein>
<reference evidence="7 8" key="1">
    <citation type="submission" date="2015-11" db="EMBL/GenBank/DDBJ databases">
        <title>Exploring the genomic traits of fungus-feeding bacterial genus Collimonas.</title>
        <authorList>
            <person name="Song C."/>
            <person name="Schmidt R."/>
            <person name="de Jager V."/>
            <person name="Krzyzanowska D."/>
            <person name="Jongedijk E."/>
            <person name="Cankar K."/>
            <person name="Beekwilder J."/>
            <person name="van Veen A."/>
            <person name="de Boer W."/>
            <person name="van Veen J.A."/>
            <person name="Garbeva P."/>
        </authorList>
    </citation>
    <scope>NUCLEOTIDE SEQUENCE [LARGE SCALE GENOMIC DNA]</scope>
    <source>
        <strain evidence="7 8">Ter91</strain>
    </source>
</reference>
<dbReference type="InterPro" id="IPR036388">
    <property type="entry name" value="WH-like_DNA-bd_sf"/>
</dbReference>
<dbReference type="GO" id="GO:0030170">
    <property type="term" value="F:pyridoxal phosphate binding"/>
    <property type="evidence" value="ECO:0007669"/>
    <property type="project" value="InterPro"/>
</dbReference>
<evidence type="ECO:0000313" key="8">
    <source>
        <dbReference type="Proteomes" id="UP000074561"/>
    </source>
</evidence>
<dbReference type="CDD" id="cd07377">
    <property type="entry name" value="WHTH_GntR"/>
    <property type="match status" value="1"/>
</dbReference>
<dbReference type="GO" id="GO:0003677">
    <property type="term" value="F:DNA binding"/>
    <property type="evidence" value="ECO:0007669"/>
    <property type="project" value="UniProtKB-KW"/>
</dbReference>
<dbReference type="STRING" id="279113.CPter91_3720"/>
<proteinExistence type="inferred from homology"/>
<accession>A0A127Q7R5</accession>
<dbReference type="CDD" id="cd00609">
    <property type="entry name" value="AAT_like"/>
    <property type="match status" value="1"/>
</dbReference>
<dbReference type="PROSITE" id="PS50949">
    <property type="entry name" value="HTH_GNTR"/>
    <property type="match status" value="1"/>
</dbReference>
<dbReference type="InterPro" id="IPR004839">
    <property type="entry name" value="Aminotransferase_I/II_large"/>
</dbReference>
<organism evidence="7 8">
    <name type="scientific">Collimonas pratensis</name>
    <dbReference type="NCBI Taxonomy" id="279113"/>
    <lineage>
        <taxon>Bacteria</taxon>
        <taxon>Pseudomonadati</taxon>
        <taxon>Pseudomonadota</taxon>
        <taxon>Betaproteobacteria</taxon>
        <taxon>Burkholderiales</taxon>
        <taxon>Oxalobacteraceae</taxon>
        <taxon>Collimonas</taxon>
    </lineage>
</organism>
<dbReference type="Gene3D" id="3.40.640.10">
    <property type="entry name" value="Type I PLP-dependent aspartate aminotransferase-like (Major domain)"/>
    <property type="match status" value="1"/>
</dbReference>
<dbReference type="InterPro" id="IPR036390">
    <property type="entry name" value="WH_DNA-bd_sf"/>
</dbReference>
<dbReference type="RefSeq" id="WP_061942314.1">
    <property type="nucleotide sequence ID" value="NZ_CP013234.1"/>
</dbReference>
<evidence type="ECO:0000256" key="5">
    <source>
        <dbReference type="ARBA" id="ARBA00023163"/>
    </source>
</evidence>
<dbReference type="Pfam" id="PF00155">
    <property type="entry name" value="Aminotran_1_2"/>
    <property type="match status" value="1"/>
</dbReference>
<dbReference type="KEGG" id="cpra:CPter91_3720"/>
<dbReference type="SMART" id="SM00345">
    <property type="entry name" value="HTH_GNTR"/>
    <property type="match status" value="1"/>
</dbReference>
<dbReference type="InterPro" id="IPR000524">
    <property type="entry name" value="Tscrpt_reg_HTH_GntR"/>
</dbReference>
<evidence type="ECO:0000256" key="3">
    <source>
        <dbReference type="ARBA" id="ARBA00023015"/>
    </source>
</evidence>
<dbReference type="PANTHER" id="PTHR46577">
    <property type="entry name" value="HTH-TYPE TRANSCRIPTIONAL REGULATORY PROTEIN GABR"/>
    <property type="match status" value="1"/>
</dbReference>
<evidence type="ECO:0000259" key="6">
    <source>
        <dbReference type="PROSITE" id="PS50949"/>
    </source>
</evidence>
<dbReference type="InterPro" id="IPR051446">
    <property type="entry name" value="HTH_trans_reg/aminotransferase"/>
</dbReference>
<dbReference type="AlphaFoldDB" id="A0A127Q7R5"/>
<dbReference type="Pfam" id="PF00392">
    <property type="entry name" value="GntR"/>
    <property type="match status" value="1"/>
</dbReference>
<dbReference type="Gene3D" id="1.10.10.10">
    <property type="entry name" value="Winged helix-like DNA-binding domain superfamily/Winged helix DNA-binding domain"/>
    <property type="match status" value="1"/>
</dbReference>
<sequence length="462" mass="50725">MPPIGLDPHSPLPPQQQLCRLLQQAIQQGQLAAGSKMASIRALAAQLGISRYAVLAAYEELAGMGLLNPRHGSGYYVRINATPPRQARPAHLDQVLDVALLIRGLVEPNNLLKCGSGALPKEWLQGLDLHRHLRSVAARPGANVYCYGSALGYAPLRDVLQQRLARRGIDCSAEQILLTAGSTHSLELLIRCCCATGDTVLVEAPGYYNLFSLLHLSGMAMQAVPRQADGPDLDALESLLRGGLRPRLFFMQSLLHNPTGSSLSWSKAHRLLRLAENYDFTIVDDDIYSDFATDQAPRLANLDGLQRVVYLSGFSKTISSDLRVGYIAAAAPLLQTLARVKLMISITTSEFIEQAIYQVLTHGHYERHLTQLRKRVGEGQDSMRQLLSTCGWHTFAAATQGMFIWCRHPAGKDSLLLAQEAAAAGFWFAPGSAFDPDHQPSAWLRFNVAYDTPELRAWLSTI</sequence>
<evidence type="ECO:0000313" key="7">
    <source>
        <dbReference type="EMBL" id="AMP06041.1"/>
    </source>
</evidence>
<keyword evidence="4" id="KW-0238">DNA-binding</keyword>
<keyword evidence="3" id="KW-0805">Transcription regulation</keyword>
<evidence type="ECO:0000256" key="4">
    <source>
        <dbReference type="ARBA" id="ARBA00023125"/>
    </source>
</evidence>
<comment type="similarity">
    <text evidence="1">In the C-terminal section; belongs to the class-I pyridoxal-phosphate-dependent aminotransferase family.</text>
</comment>
<keyword evidence="2" id="KW-0663">Pyridoxal phosphate</keyword>
<evidence type="ECO:0000256" key="2">
    <source>
        <dbReference type="ARBA" id="ARBA00022898"/>
    </source>
</evidence>
<keyword evidence="5" id="KW-0804">Transcription</keyword>
<dbReference type="PANTHER" id="PTHR46577:SF2">
    <property type="entry name" value="TRANSCRIPTIONAL REGULATORY PROTEIN"/>
    <property type="match status" value="1"/>
</dbReference>
<dbReference type="SUPFAM" id="SSF53383">
    <property type="entry name" value="PLP-dependent transferases"/>
    <property type="match status" value="1"/>
</dbReference>
<dbReference type="Proteomes" id="UP000074561">
    <property type="component" value="Chromosome"/>
</dbReference>
<evidence type="ECO:0000256" key="1">
    <source>
        <dbReference type="ARBA" id="ARBA00005384"/>
    </source>
</evidence>
<gene>
    <name evidence="7" type="ORF">CPter91_3720</name>
</gene>
<dbReference type="SUPFAM" id="SSF46785">
    <property type="entry name" value="Winged helix' DNA-binding domain"/>
    <property type="match status" value="1"/>
</dbReference>
<feature type="domain" description="HTH gntR-type" evidence="6">
    <location>
        <begin position="12"/>
        <end position="80"/>
    </location>
</feature>
<dbReference type="PATRIC" id="fig|279113.9.peg.3695"/>
<dbReference type="GO" id="GO:0003700">
    <property type="term" value="F:DNA-binding transcription factor activity"/>
    <property type="evidence" value="ECO:0007669"/>
    <property type="project" value="InterPro"/>
</dbReference>
<name>A0A127Q7R5_9BURK</name>
<dbReference type="InterPro" id="IPR015421">
    <property type="entry name" value="PyrdxlP-dep_Trfase_major"/>
</dbReference>